<dbReference type="RefSeq" id="WP_194112390.1">
    <property type="nucleotide sequence ID" value="NZ_JADFFL010000005.1"/>
</dbReference>
<comment type="caution">
    <text evidence="1">The sequence shown here is derived from an EMBL/GenBank/DDBJ whole genome shotgun (WGS) entry which is preliminary data.</text>
</comment>
<evidence type="ECO:0000313" key="2">
    <source>
        <dbReference type="Proteomes" id="UP000622475"/>
    </source>
</evidence>
<gene>
    <name evidence="1" type="ORF">IRJ16_14860</name>
</gene>
<name>A0A929PWT4_9SPHI</name>
<dbReference type="EMBL" id="JADFFL010000005">
    <property type="protein sequence ID" value="MBE9663168.1"/>
    <property type="molecule type" value="Genomic_DNA"/>
</dbReference>
<keyword evidence="2" id="KW-1185">Reference proteome</keyword>
<protein>
    <submittedName>
        <fullName evidence="1">Uncharacterized protein</fullName>
    </submittedName>
</protein>
<dbReference type="Proteomes" id="UP000622475">
    <property type="component" value="Unassembled WGS sequence"/>
</dbReference>
<accession>A0A929PWT4</accession>
<dbReference type="AlphaFoldDB" id="A0A929PWT4"/>
<proteinExistence type="predicted"/>
<sequence>MKDRFTLLLSLKTPNCFEVFGEFGIGDDRPNAVALFDSLQGNNVLNELDVLHIDLIEADGPLPAKVQTKSCRLDELAANCKLITREVFRQKNLNVHEE</sequence>
<evidence type="ECO:0000313" key="1">
    <source>
        <dbReference type="EMBL" id="MBE9663168.1"/>
    </source>
</evidence>
<reference evidence="1" key="1">
    <citation type="submission" date="2020-10" db="EMBL/GenBank/DDBJ databases">
        <title>Mucilaginibacter mali sp. nov., isolated from rhizosphere soil of apple orchard.</title>
        <authorList>
            <person name="Lee J.-S."/>
            <person name="Kim H.S."/>
            <person name="Kim J.-S."/>
        </authorList>
    </citation>
    <scope>NUCLEOTIDE SEQUENCE</scope>
    <source>
        <strain evidence="1">KCTC 22746</strain>
    </source>
</reference>
<organism evidence="1 2">
    <name type="scientific">Mucilaginibacter myungsuensis</name>
    <dbReference type="NCBI Taxonomy" id="649104"/>
    <lineage>
        <taxon>Bacteria</taxon>
        <taxon>Pseudomonadati</taxon>
        <taxon>Bacteroidota</taxon>
        <taxon>Sphingobacteriia</taxon>
        <taxon>Sphingobacteriales</taxon>
        <taxon>Sphingobacteriaceae</taxon>
        <taxon>Mucilaginibacter</taxon>
    </lineage>
</organism>